<accession>A0AAU8B052</accession>
<name>A0AAU8B052_9VIRU</name>
<evidence type="ECO:0000313" key="2">
    <source>
        <dbReference type="EMBL" id="XCD04768.1"/>
    </source>
</evidence>
<feature type="region of interest" description="Disordered" evidence="1">
    <location>
        <begin position="142"/>
        <end position="161"/>
    </location>
</feature>
<dbReference type="Pfam" id="PF09675">
    <property type="entry name" value="Chlamy_scaf"/>
    <property type="match status" value="1"/>
</dbReference>
<proteinExistence type="predicted"/>
<reference evidence="2" key="1">
    <citation type="submission" date="2024-03" db="EMBL/GenBank/DDBJ databases">
        <title>Diverse circular DNA viruses in blood, oral, and fecal samples of captive lemurs.</title>
        <authorList>
            <person name="Paietta E.N."/>
            <person name="Kraberger S."/>
            <person name="Lund M.C."/>
            <person name="Custer J.M."/>
            <person name="Vargas K.M."/>
            <person name="Ehmke E.E."/>
            <person name="Yoder A.D."/>
            <person name="Varsani A."/>
        </authorList>
    </citation>
    <scope>NUCLEOTIDE SEQUENCE</scope>
    <source>
        <strain evidence="2">Duke_24FF_1162</strain>
    </source>
</reference>
<dbReference type="EMBL" id="PP511504">
    <property type="protein sequence ID" value="XCD04768.1"/>
    <property type="molecule type" value="Genomic_DNA"/>
</dbReference>
<evidence type="ECO:0000256" key="1">
    <source>
        <dbReference type="SAM" id="MobiDB-lite"/>
    </source>
</evidence>
<dbReference type="InterPro" id="IPR014131">
    <property type="entry name" value="Chlamydia_phage_Vp3"/>
</dbReference>
<protein>
    <submittedName>
        <fullName evidence="2">Internal scaffolding protein</fullName>
    </submittedName>
</protein>
<sequence>MMKFNTQYGSHERVVSNPGNPIKQLYSGTYNEKGQVELRENGTEDLYAFIQSFAESTDIHSIMRRFTNGEVDVLEKVQGFYGDITDMPATYAEALQRISDSEKVFMSLPVEVRAKFGHNFSEFLAASQDADFLDRLGVKPVEQSVPVPTDPQPVKEGEVKE</sequence>
<organism evidence="2">
    <name type="scientific">Dulem virus 147</name>
    <dbReference type="NCBI Taxonomy" id="3145624"/>
    <lineage>
        <taxon>Viruses</taxon>
        <taxon>Monodnaviria</taxon>
        <taxon>Sangervirae</taxon>
        <taxon>Phixviricota</taxon>
        <taxon>Malgrandaviricetes</taxon>
        <taxon>Petitvirales</taxon>
        <taxon>Microviridae</taxon>
        <taxon>Microvirus</taxon>
    </lineage>
</organism>